<dbReference type="VEuPathDB" id="FungiDB:CD36_22990"/>
<evidence type="ECO:0000256" key="4">
    <source>
        <dbReference type="ARBA" id="ARBA00012895"/>
    </source>
</evidence>
<evidence type="ECO:0000259" key="11">
    <source>
        <dbReference type="Pfam" id="PF21180"/>
    </source>
</evidence>
<comment type="cofactor">
    <cofactor evidence="2">
        <name>Mg(2+)</name>
        <dbReference type="ChEBI" id="CHEBI:18420"/>
    </cofactor>
</comment>
<evidence type="ECO:0000256" key="9">
    <source>
        <dbReference type="ARBA" id="ARBA00023235"/>
    </source>
</evidence>
<evidence type="ECO:0000256" key="6">
    <source>
        <dbReference type="ARBA" id="ARBA00022842"/>
    </source>
</evidence>
<dbReference type="InterPro" id="IPR034136">
    <property type="entry name" value="TOPRIM_Topo6A/Spo11"/>
</dbReference>
<dbReference type="RefSeq" id="XP_002418773.1">
    <property type="nucleotide sequence ID" value="XM_002418728.1"/>
</dbReference>
<accession>B9WCF6</accession>
<dbReference type="Pfam" id="PF21180">
    <property type="entry name" value="TOP6A-Spo11_Toprim"/>
    <property type="match status" value="1"/>
</dbReference>
<dbReference type="SUPFAM" id="SSF56726">
    <property type="entry name" value="DNA topoisomerase IV, alpha subunit"/>
    <property type="match status" value="1"/>
</dbReference>
<dbReference type="GO" id="GO:0046872">
    <property type="term" value="F:metal ion binding"/>
    <property type="evidence" value="ECO:0007669"/>
    <property type="project" value="UniProtKB-KW"/>
</dbReference>
<dbReference type="OrthoDB" id="5377392at2759"/>
<name>B9WCF6_CANDC</name>
<feature type="domain" description="Topoisomerase 6 subunit A/Spo11 TOPRIM" evidence="11">
    <location>
        <begin position="147"/>
        <end position="274"/>
    </location>
</feature>
<dbReference type="EMBL" id="FM992689">
    <property type="protein sequence ID" value="CAX44078.1"/>
    <property type="molecule type" value="Genomic_DNA"/>
</dbReference>
<evidence type="ECO:0000259" key="10">
    <source>
        <dbReference type="Pfam" id="PF04406"/>
    </source>
</evidence>
<dbReference type="GO" id="GO:0000706">
    <property type="term" value="P:meiotic DNA double-strand break processing"/>
    <property type="evidence" value="ECO:0007669"/>
    <property type="project" value="TreeGrafter"/>
</dbReference>
<dbReference type="PANTHER" id="PTHR10848:SF0">
    <property type="entry name" value="MEIOTIC RECOMBINATION PROTEIN SPO11"/>
    <property type="match status" value="1"/>
</dbReference>
<dbReference type="GO" id="GO:0007131">
    <property type="term" value="P:reciprocal meiotic recombination"/>
    <property type="evidence" value="ECO:0007669"/>
    <property type="project" value="TreeGrafter"/>
</dbReference>
<dbReference type="CGD" id="CAL0000166936">
    <property type="gene designation" value="Cd36_22990"/>
</dbReference>
<dbReference type="eggNOG" id="KOG2795">
    <property type="taxonomic scope" value="Eukaryota"/>
</dbReference>
<evidence type="ECO:0000256" key="8">
    <source>
        <dbReference type="ARBA" id="ARBA00023125"/>
    </source>
</evidence>
<organism evidence="13 14">
    <name type="scientific">Candida dubliniensis (strain CD36 / ATCC MYA-646 / CBS 7987 / NCPF 3949 / NRRL Y-17841)</name>
    <name type="common">Yeast</name>
    <dbReference type="NCBI Taxonomy" id="573826"/>
    <lineage>
        <taxon>Eukaryota</taxon>
        <taxon>Fungi</taxon>
        <taxon>Dikarya</taxon>
        <taxon>Ascomycota</taxon>
        <taxon>Saccharomycotina</taxon>
        <taxon>Pichiomycetes</taxon>
        <taxon>Debaryomycetaceae</taxon>
        <taxon>Candida/Lodderomyces clade</taxon>
        <taxon>Candida</taxon>
    </lineage>
</organism>
<dbReference type="GeneID" id="8046312"/>
<keyword evidence="5" id="KW-0479">Metal-binding</keyword>
<dbReference type="InterPro" id="IPR002815">
    <property type="entry name" value="Spo11/TopoVI_A"/>
</dbReference>
<dbReference type="HOGENOM" id="CLU_037229_2_0_1"/>
<evidence type="ECO:0000256" key="7">
    <source>
        <dbReference type="ARBA" id="ARBA00023029"/>
    </source>
</evidence>
<evidence type="ECO:0000313" key="12">
    <source>
        <dbReference type="CGD" id="CAL0000166936"/>
    </source>
</evidence>
<dbReference type="KEGG" id="cdu:CD36_22990"/>
<dbReference type="InterPro" id="IPR036078">
    <property type="entry name" value="Spo11/TopoVI_A_sf"/>
</dbReference>
<evidence type="ECO:0000256" key="3">
    <source>
        <dbReference type="ARBA" id="ARBA00006559"/>
    </source>
</evidence>
<keyword evidence="6" id="KW-0460">Magnesium</keyword>
<dbReference type="PRINTS" id="PR01550">
    <property type="entry name" value="TOP6AFAMILY"/>
</dbReference>
<evidence type="ECO:0000256" key="5">
    <source>
        <dbReference type="ARBA" id="ARBA00022723"/>
    </source>
</evidence>
<dbReference type="GO" id="GO:0000228">
    <property type="term" value="C:nuclear chromosome"/>
    <property type="evidence" value="ECO:0007669"/>
    <property type="project" value="TreeGrafter"/>
</dbReference>
<dbReference type="Proteomes" id="UP000002605">
    <property type="component" value="Chromosome 2"/>
</dbReference>
<evidence type="ECO:0000256" key="1">
    <source>
        <dbReference type="ARBA" id="ARBA00000185"/>
    </source>
</evidence>
<proteinExistence type="inferred from homology"/>
<evidence type="ECO:0000256" key="2">
    <source>
        <dbReference type="ARBA" id="ARBA00001946"/>
    </source>
</evidence>
<reference evidence="13 14" key="1">
    <citation type="journal article" date="2009" name="Genome Res.">
        <title>Comparative genomics of the fungal pathogens Candida dubliniensis and Candida albicans.</title>
        <authorList>
            <person name="Jackson A.P."/>
            <person name="Gamble J.A."/>
            <person name="Yeomans T."/>
            <person name="Moran G.P."/>
            <person name="Saunders D."/>
            <person name="Harris D."/>
            <person name="Aslett M."/>
            <person name="Barrell J.F."/>
            <person name="Butler G."/>
            <person name="Citiulo F."/>
            <person name="Coleman D.C."/>
            <person name="de Groot P.W.J."/>
            <person name="Goodwin T.J."/>
            <person name="Quail M.A."/>
            <person name="McQuillan J."/>
            <person name="Munro C.A."/>
            <person name="Pain A."/>
            <person name="Poulter R.T."/>
            <person name="Rajandream M.A."/>
            <person name="Renauld H."/>
            <person name="Spiering M.J."/>
            <person name="Tivey A."/>
            <person name="Gow N.A.R."/>
            <person name="Barrell B."/>
            <person name="Sullivan D.J."/>
            <person name="Berriman M."/>
        </authorList>
    </citation>
    <scope>NUCLEOTIDE SEQUENCE [LARGE SCALE GENOMIC DNA]</scope>
    <source>
        <strain evidence="14">CD36 / ATCC MYA-646 / CBS 7987 / NCPF 3949 / NRRL Y-17841</strain>
    </source>
</reference>
<feature type="domain" description="Spo11/DNA topoisomerase VI subunit A N-terminal" evidence="10">
    <location>
        <begin position="35"/>
        <end position="99"/>
    </location>
</feature>
<dbReference type="Gene3D" id="1.10.10.10">
    <property type="entry name" value="Winged helix-like DNA-binding domain superfamily/Winged helix DNA-binding domain"/>
    <property type="match status" value="1"/>
</dbReference>
<evidence type="ECO:0000313" key="14">
    <source>
        <dbReference type="Proteomes" id="UP000002605"/>
    </source>
</evidence>
<dbReference type="EC" id="5.6.2.2" evidence="4"/>
<dbReference type="GO" id="GO:0042138">
    <property type="term" value="P:meiotic DNA double-strand break formation"/>
    <property type="evidence" value="ECO:0007669"/>
    <property type="project" value="TreeGrafter"/>
</dbReference>
<comment type="similarity">
    <text evidence="3">Belongs to the TOP6A family.</text>
</comment>
<dbReference type="InterPro" id="IPR036388">
    <property type="entry name" value="WH-like_DNA-bd_sf"/>
</dbReference>
<comment type="catalytic activity">
    <reaction evidence="1">
        <text>ATP-dependent breakage, passage and rejoining of double-stranded DNA.</text>
        <dbReference type="EC" id="5.6.2.2"/>
    </reaction>
</comment>
<dbReference type="InterPro" id="IPR013049">
    <property type="entry name" value="Spo11/TopoVI_A_N"/>
</dbReference>
<dbReference type="Pfam" id="PF04406">
    <property type="entry name" value="TP6A_N"/>
    <property type="match status" value="1"/>
</dbReference>
<keyword evidence="8" id="KW-0238">DNA-binding</keyword>
<sequence>MDYEEATIIIKSSSDSSLRKLGSYCILSIRETESRRFAAVCKLISILIKHLKTQNQITTIRDIYYQDVEVFSHSQKECRFLLDQFVECGLGWSLCDDLNIHPTQKGLVYGDYFHALSIKSEPILIPINYTDFFGTGIMQIKNKKVLVVILEKDAVYQCLCTYLKQHSIINQFLIVTAKGYSDGLTLRFLTWLRTNENCKFMGFFDSDVYGLNIYWQYRQKLPGIEYSGIYLLESQPSTWLSISLRDISMMINICKNRNKNNNNTAAYRELTRGLYLFKKAEMNVIQAKDTNQSYVNYMVLKILDTASYTE</sequence>
<dbReference type="Gene3D" id="3.40.1360.10">
    <property type="match status" value="1"/>
</dbReference>
<dbReference type="PANTHER" id="PTHR10848">
    <property type="entry name" value="MEIOTIC RECOMBINATION PROTEIN SPO11"/>
    <property type="match status" value="1"/>
</dbReference>
<protein>
    <recommendedName>
        <fullName evidence="4">DNA topoisomerase (ATP-hydrolyzing)</fullName>
        <ecNumber evidence="4">5.6.2.2</ecNumber>
    </recommendedName>
</protein>
<dbReference type="AlphaFoldDB" id="B9WCF6"/>
<evidence type="ECO:0000313" key="13">
    <source>
        <dbReference type="EMBL" id="CAX44078.1"/>
    </source>
</evidence>
<dbReference type="GO" id="GO:0003918">
    <property type="term" value="F:DNA topoisomerase type II (double strand cut, ATP-hydrolyzing) activity"/>
    <property type="evidence" value="ECO:0007669"/>
    <property type="project" value="UniProtKB-EC"/>
</dbReference>
<gene>
    <name evidence="12" type="ordered locus">Cd36_22990</name>
    <name evidence="13" type="ORF">CD36_22990</name>
</gene>
<keyword evidence="14" id="KW-1185">Reference proteome</keyword>
<dbReference type="GO" id="GO:0005524">
    <property type="term" value="F:ATP binding"/>
    <property type="evidence" value="ECO:0007669"/>
    <property type="project" value="InterPro"/>
</dbReference>
<dbReference type="GO" id="GO:0003677">
    <property type="term" value="F:DNA binding"/>
    <property type="evidence" value="ECO:0007669"/>
    <property type="project" value="UniProtKB-KW"/>
</dbReference>
<keyword evidence="7" id="KW-0799">Topoisomerase</keyword>
<keyword evidence="9" id="KW-0413">Isomerase</keyword>